<evidence type="ECO:0000256" key="1">
    <source>
        <dbReference type="ARBA" id="ARBA00006781"/>
    </source>
</evidence>
<dbReference type="Proteomes" id="UP000784294">
    <property type="component" value="Unassembled WGS sequence"/>
</dbReference>
<dbReference type="InterPro" id="IPR025602">
    <property type="entry name" value="BCP1_family"/>
</dbReference>
<dbReference type="OrthoDB" id="27543at2759"/>
<keyword evidence="3" id="KW-1185">Reference proteome</keyword>
<organism evidence="2 3">
    <name type="scientific">Protopolystoma xenopodis</name>
    <dbReference type="NCBI Taxonomy" id="117903"/>
    <lineage>
        <taxon>Eukaryota</taxon>
        <taxon>Metazoa</taxon>
        <taxon>Spiralia</taxon>
        <taxon>Lophotrochozoa</taxon>
        <taxon>Platyhelminthes</taxon>
        <taxon>Monogenea</taxon>
        <taxon>Polyopisthocotylea</taxon>
        <taxon>Polystomatidea</taxon>
        <taxon>Polystomatidae</taxon>
        <taxon>Protopolystoma</taxon>
    </lineage>
</organism>
<feature type="non-terminal residue" evidence="2">
    <location>
        <position position="163"/>
    </location>
</feature>
<evidence type="ECO:0000313" key="2">
    <source>
        <dbReference type="EMBL" id="VEL31628.1"/>
    </source>
</evidence>
<dbReference type="PANTHER" id="PTHR13261">
    <property type="entry name" value="BRCA2 AND CDKN1A INTERACTING PROTEIN"/>
    <property type="match status" value="1"/>
</dbReference>
<name>A0A448X9S4_9PLAT</name>
<comment type="similarity">
    <text evidence="1">Belongs to the BCP1 family.</text>
</comment>
<dbReference type="AlphaFoldDB" id="A0A448X9S4"/>
<gene>
    <name evidence="2" type="ORF">PXEA_LOCUS25068</name>
</gene>
<dbReference type="PANTHER" id="PTHR13261:SF0">
    <property type="entry name" value="BRCA2 AND CDKN1A-INTERACTING PROTEIN"/>
    <property type="match status" value="1"/>
</dbReference>
<dbReference type="Pfam" id="PF13862">
    <property type="entry name" value="BCCIP"/>
    <property type="match status" value="1"/>
</dbReference>
<protein>
    <submittedName>
        <fullName evidence="2">Uncharacterized protein</fullName>
    </submittedName>
</protein>
<dbReference type="GO" id="GO:0005634">
    <property type="term" value="C:nucleus"/>
    <property type="evidence" value="ECO:0007669"/>
    <property type="project" value="TreeGrafter"/>
</dbReference>
<comment type="caution">
    <text evidence="2">The sequence shown here is derived from an EMBL/GenBank/DDBJ whole genome shotgun (WGS) entry which is preliminary data.</text>
</comment>
<dbReference type="EMBL" id="CAAALY010124708">
    <property type="protein sequence ID" value="VEL31628.1"/>
    <property type="molecule type" value="Genomic_DNA"/>
</dbReference>
<accession>A0A448X9S4</accession>
<evidence type="ECO:0000313" key="3">
    <source>
        <dbReference type="Proteomes" id="UP000784294"/>
    </source>
</evidence>
<proteinExistence type="inferred from homology"/>
<sequence>MPYGLDRTEASDNEETLDLELEGFSPDPPDKAGIGQLLFQLFPDSSGVNIDNLSDYIIANNTIGTVVKNHTEDGSAEEDDDDIVFALTTVVDLSPQQCKRWIAGSQIKNFAKKIINNCSNSNFADNKVELNEILSDSGSIRPYLLINERLTPLPPKVCSSSLT</sequence>
<reference evidence="2" key="1">
    <citation type="submission" date="2018-11" db="EMBL/GenBank/DDBJ databases">
        <authorList>
            <consortium name="Pathogen Informatics"/>
        </authorList>
    </citation>
    <scope>NUCLEOTIDE SEQUENCE</scope>
</reference>